<sequence length="469" mass="50654">MSLVKTLINLPFTNPNPSSSHGATLQLPPPRRAALYRPIAGLRLSGVGASLNGNGNYEVSKKSAFHKGADLATLGNLCVDIVLNVPCLPPANKDERKEYMENLASSPPDKKFWEAGGNCNLLIAASRLGLKCVALGHVGHEIYGNFLLEVLHEEHIDTVGMMDGNDLAACSDAYETLLCWVLVDPFQRHGFCSRADFIEEPAFNWIKKLPEKIRNSIQESKILFCNGYAFDELHPHVIISSIECAISCGTAVFFDPGPRGKTLFHGTPEERRALDLSLRISDVLLLTSDEAESLTGIQNPIKAGQELLKNSSRTKWVVIKMGSKGSLLITKSMVTSAPAFKVELVDTVGCGDSFTAAIAFGFLHNLPAAQTLMLANAVGAATATGCGAGRNVARLEVVLDLLKQSKINEDYAYWAELLEESEAPCMISLVSGLGVNGCADGFSCIPVRNVVEELLPMFEAAYEKTTIKS</sequence>
<evidence type="ECO:0000313" key="3">
    <source>
        <dbReference type="Proteomes" id="UP001210211"/>
    </source>
</evidence>
<organism evidence="2 3">
    <name type="scientific">Rhynchospora tenuis</name>
    <dbReference type="NCBI Taxonomy" id="198213"/>
    <lineage>
        <taxon>Eukaryota</taxon>
        <taxon>Viridiplantae</taxon>
        <taxon>Streptophyta</taxon>
        <taxon>Embryophyta</taxon>
        <taxon>Tracheophyta</taxon>
        <taxon>Spermatophyta</taxon>
        <taxon>Magnoliopsida</taxon>
        <taxon>Liliopsida</taxon>
        <taxon>Poales</taxon>
        <taxon>Cyperaceae</taxon>
        <taxon>Cyperoideae</taxon>
        <taxon>Rhynchosporeae</taxon>
        <taxon>Rhynchospora</taxon>
    </lineage>
</organism>
<evidence type="ECO:0000259" key="1">
    <source>
        <dbReference type="Pfam" id="PF00294"/>
    </source>
</evidence>
<comment type="caution">
    <text evidence="2">The sequence shown here is derived from an EMBL/GenBank/DDBJ whole genome shotgun (WGS) entry which is preliminary data.</text>
</comment>
<feature type="domain" description="Carbohydrate kinase PfkB" evidence="1">
    <location>
        <begin position="115"/>
        <end position="389"/>
    </location>
</feature>
<dbReference type="Gene3D" id="3.40.1190.20">
    <property type="match status" value="1"/>
</dbReference>
<dbReference type="InterPro" id="IPR011611">
    <property type="entry name" value="PfkB_dom"/>
</dbReference>
<dbReference type="AlphaFoldDB" id="A0AAD5ZRN0"/>
<dbReference type="Proteomes" id="UP001210211">
    <property type="component" value="Unassembled WGS sequence"/>
</dbReference>
<reference evidence="2 3" key="1">
    <citation type="journal article" date="2022" name="Cell">
        <title>Repeat-based holocentromeres influence genome architecture and karyotype evolution.</title>
        <authorList>
            <person name="Hofstatter P.G."/>
            <person name="Thangavel G."/>
            <person name="Lux T."/>
            <person name="Neumann P."/>
            <person name="Vondrak T."/>
            <person name="Novak P."/>
            <person name="Zhang M."/>
            <person name="Costa L."/>
            <person name="Castellani M."/>
            <person name="Scott A."/>
            <person name="Toegelov H."/>
            <person name="Fuchs J."/>
            <person name="Mata-Sucre Y."/>
            <person name="Dias Y."/>
            <person name="Vanzela A.L.L."/>
            <person name="Huettel B."/>
            <person name="Almeida C.C.S."/>
            <person name="Simkova H."/>
            <person name="Souza G."/>
            <person name="Pedrosa-Harand A."/>
            <person name="Macas J."/>
            <person name="Mayer K.F.X."/>
            <person name="Houben A."/>
            <person name="Marques A."/>
        </authorList>
    </citation>
    <scope>NUCLEOTIDE SEQUENCE [LARGE SCALE GENOMIC DNA]</scope>
    <source>
        <strain evidence="2">RhyTen1mFocal</strain>
    </source>
</reference>
<gene>
    <name evidence="2" type="ORF">LUZ61_006448</name>
</gene>
<dbReference type="EMBL" id="JAMRDG010000001">
    <property type="protein sequence ID" value="KAJ3702743.1"/>
    <property type="molecule type" value="Genomic_DNA"/>
</dbReference>
<dbReference type="SUPFAM" id="SSF53613">
    <property type="entry name" value="Ribokinase-like"/>
    <property type="match status" value="1"/>
</dbReference>
<dbReference type="InterPro" id="IPR029056">
    <property type="entry name" value="Ribokinase-like"/>
</dbReference>
<name>A0AAD5ZRN0_9POAL</name>
<accession>A0AAD5ZRN0</accession>
<dbReference type="PANTHER" id="PTHR47826:SF1">
    <property type="entry name" value="OS03G0164700 PROTEIN"/>
    <property type="match status" value="1"/>
</dbReference>
<proteinExistence type="predicted"/>
<protein>
    <recommendedName>
        <fullName evidence="1">Carbohydrate kinase PfkB domain-containing protein</fullName>
    </recommendedName>
</protein>
<dbReference type="PANTHER" id="PTHR47826">
    <property type="entry name" value="OS03G0164700 PROTEIN"/>
    <property type="match status" value="1"/>
</dbReference>
<evidence type="ECO:0000313" key="2">
    <source>
        <dbReference type="EMBL" id="KAJ3702743.1"/>
    </source>
</evidence>
<keyword evidence="3" id="KW-1185">Reference proteome</keyword>
<dbReference type="Pfam" id="PF00294">
    <property type="entry name" value="PfkB"/>
    <property type="match status" value="1"/>
</dbReference>